<dbReference type="RefSeq" id="XP_018064086.1">
    <property type="nucleotide sequence ID" value="XM_018213544.1"/>
</dbReference>
<dbReference type="GeneID" id="28823270"/>
<name>A0A132BBG7_MOLSC</name>
<feature type="compositionally biased region" description="Basic and acidic residues" evidence="1">
    <location>
        <begin position="151"/>
        <end position="177"/>
    </location>
</feature>
<dbReference type="KEGG" id="psco:LY89DRAFT_675890"/>
<reference evidence="2 3" key="1">
    <citation type="submission" date="2015-10" db="EMBL/GenBank/DDBJ databases">
        <title>Full genome of DAOMC 229536 Phialocephala scopiformis, a fungal endophyte of spruce producing the potent anti-insectan compound rugulosin.</title>
        <authorList>
            <consortium name="DOE Joint Genome Institute"/>
            <person name="Walker A.K."/>
            <person name="Frasz S.L."/>
            <person name="Seifert K.A."/>
            <person name="Miller J.D."/>
            <person name="Mondo S.J."/>
            <person name="Labutti K."/>
            <person name="Lipzen A."/>
            <person name="Dockter R."/>
            <person name="Kennedy M."/>
            <person name="Grigoriev I.V."/>
            <person name="Spatafora J.W."/>
        </authorList>
    </citation>
    <scope>NUCLEOTIDE SEQUENCE [LARGE SCALE GENOMIC DNA]</scope>
    <source>
        <strain evidence="2 3">CBS 120377</strain>
    </source>
</reference>
<proteinExistence type="predicted"/>
<feature type="compositionally biased region" description="Basic and acidic residues" evidence="1">
    <location>
        <begin position="7"/>
        <end position="44"/>
    </location>
</feature>
<accession>A0A132BBG7</accession>
<sequence>MNNKELQNNRRQKEEKQNKPKSARKDTARKDHNNRKHVWERPETNVKLQNQTQNHKGQRRAQWKAHVDRLATKRSKHPEQGTAPNQGTTRITNHQDYQSLTGTENRKQNHQTRHQNGTKAKQQKPAKNKKTTPDRSPKLQTLATENQDIQYSREDNPKKPADDAKKSTHPKQEDRVKHTTQQQQRQKEDAKPKDNIVHHKGRQKPAGVPYSKQTDTKNHKQG</sequence>
<dbReference type="Proteomes" id="UP000070700">
    <property type="component" value="Unassembled WGS sequence"/>
</dbReference>
<feature type="compositionally biased region" description="Polar residues" evidence="1">
    <location>
        <begin position="46"/>
        <end position="55"/>
    </location>
</feature>
<gene>
    <name evidence="2" type="ORF">LY89DRAFT_675890</name>
</gene>
<feature type="compositionally biased region" description="Polar residues" evidence="1">
    <location>
        <begin position="82"/>
        <end position="103"/>
    </location>
</feature>
<feature type="region of interest" description="Disordered" evidence="1">
    <location>
        <begin position="1"/>
        <end position="222"/>
    </location>
</feature>
<organism evidence="2 3">
    <name type="scientific">Mollisia scopiformis</name>
    <name type="common">Conifer needle endophyte fungus</name>
    <name type="synonym">Phialocephala scopiformis</name>
    <dbReference type="NCBI Taxonomy" id="149040"/>
    <lineage>
        <taxon>Eukaryota</taxon>
        <taxon>Fungi</taxon>
        <taxon>Dikarya</taxon>
        <taxon>Ascomycota</taxon>
        <taxon>Pezizomycotina</taxon>
        <taxon>Leotiomycetes</taxon>
        <taxon>Helotiales</taxon>
        <taxon>Mollisiaceae</taxon>
        <taxon>Mollisia</taxon>
    </lineage>
</organism>
<protein>
    <submittedName>
        <fullName evidence="2">Uncharacterized protein</fullName>
    </submittedName>
</protein>
<feature type="compositionally biased region" description="Basic residues" evidence="1">
    <location>
        <begin position="121"/>
        <end position="130"/>
    </location>
</feature>
<evidence type="ECO:0000256" key="1">
    <source>
        <dbReference type="SAM" id="MobiDB-lite"/>
    </source>
</evidence>
<feature type="compositionally biased region" description="Basic and acidic residues" evidence="1">
    <location>
        <begin position="185"/>
        <end position="197"/>
    </location>
</feature>
<dbReference type="AlphaFoldDB" id="A0A132BBG7"/>
<dbReference type="EMBL" id="KQ947431">
    <property type="protein sequence ID" value="KUJ09731.1"/>
    <property type="molecule type" value="Genomic_DNA"/>
</dbReference>
<keyword evidence="3" id="KW-1185">Reference proteome</keyword>
<evidence type="ECO:0000313" key="3">
    <source>
        <dbReference type="Proteomes" id="UP000070700"/>
    </source>
</evidence>
<feature type="compositionally biased region" description="Polar residues" evidence="1">
    <location>
        <begin position="138"/>
        <end position="150"/>
    </location>
</feature>
<evidence type="ECO:0000313" key="2">
    <source>
        <dbReference type="EMBL" id="KUJ09731.1"/>
    </source>
</evidence>
<dbReference type="InParanoid" id="A0A132BBG7"/>